<protein>
    <submittedName>
        <fullName evidence="2">Protein phosphatase 2A regulatory B subunit family protein</fullName>
    </submittedName>
</protein>
<feature type="region of interest" description="Disordered" evidence="1">
    <location>
        <begin position="1"/>
        <end position="34"/>
    </location>
</feature>
<dbReference type="GO" id="GO:0007165">
    <property type="term" value="P:signal transduction"/>
    <property type="evidence" value="ECO:0007669"/>
    <property type="project" value="InterPro"/>
</dbReference>
<dbReference type="InterPro" id="IPR011989">
    <property type="entry name" value="ARM-like"/>
</dbReference>
<dbReference type="InterPro" id="IPR002554">
    <property type="entry name" value="PP2A_B56"/>
</dbReference>
<evidence type="ECO:0000256" key="1">
    <source>
        <dbReference type="SAM" id="MobiDB-lite"/>
    </source>
</evidence>
<sequence length="144" mass="15694">MFKKIIKGNKKPSKSDSHDPSSYRYGPSGTRNSGAAANVVVNHVSRAGPAASAPNLGGAPGITALPPSGTIEPLSFFRDAPFSERQTLFLHKLQVCCFQFDFSDTLKTPREKEIRRQTLLELVDFIQSGSGKITETYQGCQALY</sequence>
<dbReference type="SUPFAM" id="SSF48371">
    <property type="entry name" value="ARM repeat"/>
    <property type="match status" value="1"/>
</dbReference>
<dbReference type="AlphaFoldDB" id="A0A5H2XQA9"/>
<name>A0A5H2XQA9_PRUDU</name>
<gene>
    <name evidence="2" type="ORF">Prudu_1434S000600</name>
</gene>
<reference evidence="2" key="1">
    <citation type="journal article" date="2019" name="Science">
        <title>Mutation of a bHLH transcription factor allowed almond domestication.</title>
        <authorList>
            <person name="Sanchez-Perez R."/>
            <person name="Pavan S."/>
            <person name="Mazzeo R."/>
            <person name="Moldovan C."/>
            <person name="Aiese Cigliano R."/>
            <person name="Del Cueto J."/>
            <person name="Ricciardi F."/>
            <person name="Lotti C."/>
            <person name="Ricciardi L."/>
            <person name="Dicenta F."/>
            <person name="Lopez-Marques R.L."/>
            <person name="Lindberg Moller B."/>
        </authorList>
    </citation>
    <scope>NUCLEOTIDE SEQUENCE</scope>
</reference>
<feature type="compositionally biased region" description="Basic residues" evidence="1">
    <location>
        <begin position="1"/>
        <end position="12"/>
    </location>
</feature>
<dbReference type="PANTHER" id="PTHR10257:SF3">
    <property type="entry name" value="SERINE_THREONINE-PROTEIN PHOSPHATASE 2A 56 KDA REGULATORY SUBUNIT GAMMA ISOFORM"/>
    <property type="match status" value="1"/>
</dbReference>
<dbReference type="EMBL" id="AP021771">
    <property type="protein sequence ID" value="BBN70108.1"/>
    <property type="molecule type" value="Genomic_DNA"/>
</dbReference>
<dbReference type="GO" id="GO:0000159">
    <property type="term" value="C:protein phosphatase type 2A complex"/>
    <property type="evidence" value="ECO:0007669"/>
    <property type="project" value="InterPro"/>
</dbReference>
<dbReference type="Pfam" id="PF01603">
    <property type="entry name" value="B56"/>
    <property type="match status" value="1"/>
</dbReference>
<dbReference type="Gene3D" id="1.25.10.10">
    <property type="entry name" value="Leucine-rich Repeat Variant"/>
    <property type="match status" value="1"/>
</dbReference>
<dbReference type="InterPro" id="IPR016024">
    <property type="entry name" value="ARM-type_fold"/>
</dbReference>
<accession>A0A5H2XQA9</accession>
<organism evidence="2">
    <name type="scientific">Prunus dulcis</name>
    <name type="common">Almond</name>
    <name type="synonym">Amygdalus dulcis</name>
    <dbReference type="NCBI Taxonomy" id="3755"/>
    <lineage>
        <taxon>Eukaryota</taxon>
        <taxon>Viridiplantae</taxon>
        <taxon>Streptophyta</taxon>
        <taxon>Embryophyta</taxon>
        <taxon>Tracheophyta</taxon>
        <taxon>Spermatophyta</taxon>
        <taxon>Magnoliopsida</taxon>
        <taxon>eudicotyledons</taxon>
        <taxon>Gunneridae</taxon>
        <taxon>Pentapetalae</taxon>
        <taxon>rosids</taxon>
        <taxon>fabids</taxon>
        <taxon>Rosales</taxon>
        <taxon>Rosaceae</taxon>
        <taxon>Amygdaloideae</taxon>
        <taxon>Amygdaleae</taxon>
        <taxon>Prunus</taxon>
    </lineage>
</organism>
<dbReference type="GO" id="GO:0019888">
    <property type="term" value="F:protein phosphatase regulator activity"/>
    <property type="evidence" value="ECO:0007669"/>
    <property type="project" value="InterPro"/>
</dbReference>
<evidence type="ECO:0000313" key="2">
    <source>
        <dbReference type="EMBL" id="BBN70108.1"/>
    </source>
</evidence>
<proteinExistence type="predicted"/>
<dbReference type="PANTHER" id="PTHR10257">
    <property type="entry name" value="SERINE/THREONINE PROTEIN PHOSPHATASE 2A PP2A REGULATORY SUBUNIT B"/>
    <property type="match status" value="1"/>
</dbReference>